<keyword evidence="1" id="KW-0862">Zinc</keyword>
<keyword evidence="1" id="KW-0479">Metal-binding</keyword>
<evidence type="ECO:0000256" key="2">
    <source>
        <dbReference type="SAM" id="MobiDB-lite"/>
    </source>
</evidence>
<dbReference type="RefSeq" id="XP_010241393.1">
    <property type="nucleotide sequence ID" value="XM_010243091.2"/>
</dbReference>
<dbReference type="Gene3D" id="3.30.40.10">
    <property type="entry name" value="Zinc/RING finger domain, C3HC4 (zinc finger)"/>
    <property type="match status" value="1"/>
</dbReference>
<dbReference type="GeneID" id="104586010"/>
<protein>
    <submittedName>
        <fullName evidence="5">Uncharacterized protein LOC104586010</fullName>
    </submittedName>
</protein>
<feature type="region of interest" description="Disordered" evidence="2">
    <location>
        <begin position="189"/>
        <end position="211"/>
    </location>
</feature>
<keyword evidence="1" id="KW-0863">Zinc-finger</keyword>
<evidence type="ECO:0000313" key="4">
    <source>
        <dbReference type="Proteomes" id="UP000189703"/>
    </source>
</evidence>
<accession>A0A1U7YR19</accession>
<evidence type="ECO:0000256" key="1">
    <source>
        <dbReference type="PROSITE-ProRule" id="PRU00175"/>
    </source>
</evidence>
<dbReference type="CDD" id="cd16449">
    <property type="entry name" value="RING-HC"/>
    <property type="match status" value="1"/>
</dbReference>
<dbReference type="OrthoDB" id="1711136at2759"/>
<dbReference type="KEGG" id="nnu:104586010"/>
<dbReference type="SMART" id="SM00184">
    <property type="entry name" value="RING"/>
    <property type="match status" value="1"/>
</dbReference>
<dbReference type="InterPro" id="IPR013083">
    <property type="entry name" value="Znf_RING/FYVE/PHD"/>
</dbReference>
<dbReference type="InParanoid" id="A0A1U7YR19"/>
<dbReference type="InterPro" id="IPR001841">
    <property type="entry name" value="Znf_RING"/>
</dbReference>
<proteinExistence type="predicted"/>
<evidence type="ECO:0000259" key="3">
    <source>
        <dbReference type="PROSITE" id="PS50089"/>
    </source>
</evidence>
<dbReference type="Pfam" id="PF13920">
    <property type="entry name" value="zf-C3HC4_3"/>
    <property type="match status" value="1"/>
</dbReference>
<reference evidence="5" key="1">
    <citation type="submission" date="2025-08" db="UniProtKB">
        <authorList>
            <consortium name="RefSeq"/>
        </authorList>
    </citation>
    <scope>IDENTIFICATION</scope>
</reference>
<dbReference type="PANTHER" id="PTHR46629">
    <property type="entry name" value="OS01G0917900 PROTEIN"/>
    <property type="match status" value="1"/>
</dbReference>
<dbReference type="PROSITE" id="PS50089">
    <property type="entry name" value="ZF_RING_2"/>
    <property type="match status" value="1"/>
</dbReference>
<keyword evidence="4" id="KW-1185">Reference proteome</keyword>
<name>A0A1U7YR19_NELNU</name>
<feature type="domain" description="RING-type" evidence="3">
    <location>
        <begin position="263"/>
        <end position="301"/>
    </location>
</feature>
<dbReference type="OMA" id="TATTMEI"/>
<dbReference type="AlphaFoldDB" id="A0A1U7YR19"/>
<dbReference type="eggNOG" id="ENOG502S1HQ">
    <property type="taxonomic scope" value="Eukaryota"/>
</dbReference>
<dbReference type="Proteomes" id="UP000189703">
    <property type="component" value="Unplaced"/>
</dbReference>
<dbReference type="SUPFAM" id="SSF57850">
    <property type="entry name" value="RING/U-box"/>
    <property type="match status" value="1"/>
</dbReference>
<organism evidence="4 5">
    <name type="scientific">Nelumbo nucifera</name>
    <name type="common">Sacred lotus</name>
    <dbReference type="NCBI Taxonomy" id="4432"/>
    <lineage>
        <taxon>Eukaryota</taxon>
        <taxon>Viridiplantae</taxon>
        <taxon>Streptophyta</taxon>
        <taxon>Embryophyta</taxon>
        <taxon>Tracheophyta</taxon>
        <taxon>Spermatophyta</taxon>
        <taxon>Magnoliopsida</taxon>
        <taxon>Proteales</taxon>
        <taxon>Nelumbonaceae</taxon>
        <taxon>Nelumbo</taxon>
    </lineage>
</organism>
<gene>
    <name evidence="5" type="primary">LOC104586010</name>
</gene>
<dbReference type="FunCoup" id="A0A1U7YR19">
    <property type="interactions" value="25"/>
</dbReference>
<evidence type="ECO:0000313" key="5">
    <source>
        <dbReference type="RefSeq" id="XP_010241393.1"/>
    </source>
</evidence>
<sequence>MESASSGGRRRMSLSDQMAVLDKSNLRDLLRVRDEDDGRSALAGLTLGAVLGCEEKTPASRSLIDILKHEDSSLMAHNNKKNWKSFKDRLRLRRMSGAAWTSSSSSTATTNICLLDSTMQTSDPIPVTPPVAATSPAEAVASVRPENSSASLANLLAEHNFSSSEATAFPNQAAFTRLAAALAAEREMQRSASNAAAPTEARSEEIPSTSTVAVAEAPGRVSLMALLEETDRQAGVVGSTFVTPVEDGGGEYVDDDDGGEYACCVCMVRHKGAAFIPCGHTFCRLCSREVWVNRGNCPLCNGFILEILDIF</sequence>
<dbReference type="GO" id="GO:0008270">
    <property type="term" value="F:zinc ion binding"/>
    <property type="evidence" value="ECO:0007669"/>
    <property type="project" value="UniProtKB-KW"/>
</dbReference>